<dbReference type="InterPro" id="IPR036291">
    <property type="entry name" value="NAD(P)-bd_dom_sf"/>
</dbReference>
<name>A0A841BZW8_9ACTN</name>
<dbReference type="Gene3D" id="3.30.360.10">
    <property type="entry name" value="Dihydrodipicolinate Reductase, domain 2"/>
    <property type="match status" value="1"/>
</dbReference>
<dbReference type="Proteomes" id="UP000587527">
    <property type="component" value="Unassembled WGS sequence"/>
</dbReference>
<dbReference type="InterPro" id="IPR055170">
    <property type="entry name" value="GFO_IDH_MocA-like_dom"/>
</dbReference>
<reference evidence="2 3" key="1">
    <citation type="submission" date="2020-08" db="EMBL/GenBank/DDBJ databases">
        <title>Sequencing the genomes of 1000 actinobacteria strains.</title>
        <authorList>
            <person name="Klenk H.-P."/>
        </authorList>
    </citation>
    <scope>NUCLEOTIDE SEQUENCE [LARGE SCALE GENOMIC DNA]</scope>
    <source>
        <strain evidence="2 3">DSM 45362</strain>
    </source>
</reference>
<proteinExistence type="predicted"/>
<organism evidence="2 3">
    <name type="scientific">Allocatelliglobosispora scoriae</name>
    <dbReference type="NCBI Taxonomy" id="643052"/>
    <lineage>
        <taxon>Bacteria</taxon>
        <taxon>Bacillati</taxon>
        <taxon>Actinomycetota</taxon>
        <taxon>Actinomycetes</taxon>
        <taxon>Micromonosporales</taxon>
        <taxon>Micromonosporaceae</taxon>
        <taxon>Allocatelliglobosispora</taxon>
    </lineage>
</organism>
<sequence length="383" mass="42302">MARRTIGIVMNGVTGRMGYRQHLVRSILAIREQGGLALADGTVVWPEPVLVGRSEAKLAALAQMHGLTRWTTDLAGALADPANEIYFDAQVTTARVEALHTAIAAGKHIYTEKPTAETLDDALALADAARTAGIKHGVVQDKLYLPGLLKLKRLVDSGFFGRILSVRGEFGYWVFEGDWQPAQRPSWNYRSADGGGIILDMFPHWRYVLDHVIAPVRTVYAQASTHIPTRVDEHGNEYKADADDAAYAVFELEGGIVAQLNSSWTTRVDRTELVTFHVDGTHGSAVAGLRGCRIQHRNATPKPVWNPDLPVTTDFRAQWTEVPENDEYDNGFKTQWEEFLAHVVADAPYRHDLFAGARGVQLAELGIESWRTGTKLTIPELEA</sequence>
<dbReference type="Gene3D" id="3.40.50.720">
    <property type="entry name" value="NAD(P)-binding Rossmann-like Domain"/>
    <property type="match status" value="1"/>
</dbReference>
<comment type="caution">
    <text evidence="2">The sequence shown here is derived from an EMBL/GenBank/DDBJ whole genome shotgun (WGS) entry which is preliminary data.</text>
</comment>
<dbReference type="RefSeq" id="WP_184841696.1">
    <property type="nucleotide sequence ID" value="NZ_JACHMN010000003.1"/>
</dbReference>
<evidence type="ECO:0000313" key="3">
    <source>
        <dbReference type="Proteomes" id="UP000587527"/>
    </source>
</evidence>
<dbReference type="PANTHER" id="PTHR42840">
    <property type="entry name" value="NAD(P)-BINDING ROSSMANN-FOLD SUPERFAMILY PROTEIN-RELATED"/>
    <property type="match status" value="1"/>
</dbReference>
<protein>
    <submittedName>
        <fullName evidence="2">Putative dehydrogenase</fullName>
    </submittedName>
</protein>
<dbReference type="EMBL" id="JACHMN010000003">
    <property type="protein sequence ID" value="MBB5872250.1"/>
    <property type="molecule type" value="Genomic_DNA"/>
</dbReference>
<dbReference type="Pfam" id="PF22725">
    <property type="entry name" value="GFO_IDH_MocA_C3"/>
    <property type="match status" value="1"/>
</dbReference>
<dbReference type="SUPFAM" id="SSF51735">
    <property type="entry name" value="NAD(P)-binding Rossmann-fold domains"/>
    <property type="match status" value="1"/>
</dbReference>
<dbReference type="AlphaFoldDB" id="A0A841BZW8"/>
<feature type="domain" description="GFO/IDH/MocA-like oxidoreductase" evidence="1">
    <location>
        <begin position="149"/>
        <end position="285"/>
    </location>
</feature>
<dbReference type="PANTHER" id="PTHR42840:SF8">
    <property type="entry name" value="OXIDOREDUCTASE"/>
    <property type="match status" value="1"/>
</dbReference>
<gene>
    <name evidence="2" type="ORF">F4553_005684</name>
</gene>
<evidence type="ECO:0000259" key="1">
    <source>
        <dbReference type="Pfam" id="PF22725"/>
    </source>
</evidence>
<dbReference type="SUPFAM" id="SSF55347">
    <property type="entry name" value="Glyceraldehyde-3-phosphate dehydrogenase-like, C-terminal domain"/>
    <property type="match status" value="1"/>
</dbReference>
<accession>A0A841BZW8</accession>
<keyword evidence="3" id="KW-1185">Reference proteome</keyword>
<evidence type="ECO:0000313" key="2">
    <source>
        <dbReference type="EMBL" id="MBB5872250.1"/>
    </source>
</evidence>